<accession>A0ABN1HSC1</accession>
<keyword evidence="2" id="KW-1185">Reference proteome</keyword>
<name>A0ABN1HSC1_9SPHN</name>
<evidence type="ECO:0000313" key="2">
    <source>
        <dbReference type="Proteomes" id="UP001500238"/>
    </source>
</evidence>
<reference evidence="2" key="1">
    <citation type="journal article" date="2019" name="Int. J. Syst. Evol. Microbiol.">
        <title>The Global Catalogue of Microorganisms (GCM) 10K type strain sequencing project: providing services to taxonomists for standard genome sequencing and annotation.</title>
        <authorList>
            <consortium name="The Broad Institute Genomics Platform"/>
            <consortium name="The Broad Institute Genome Sequencing Center for Infectious Disease"/>
            <person name="Wu L."/>
            <person name="Ma J."/>
        </authorList>
    </citation>
    <scope>NUCLEOTIDE SEQUENCE [LARGE SCALE GENOMIC DNA]</scope>
    <source>
        <strain evidence="2">JCM 14603</strain>
    </source>
</reference>
<dbReference type="PROSITE" id="PS51257">
    <property type="entry name" value="PROKAR_LIPOPROTEIN"/>
    <property type="match status" value="1"/>
</dbReference>
<proteinExistence type="predicted"/>
<dbReference type="EMBL" id="BAAAES010000007">
    <property type="protein sequence ID" value="GAA0665320.1"/>
    <property type="molecule type" value="Genomic_DNA"/>
</dbReference>
<organism evidence="1 2">
    <name type="scientific">Sphingomonas insulae</name>
    <dbReference type="NCBI Taxonomy" id="424800"/>
    <lineage>
        <taxon>Bacteria</taxon>
        <taxon>Pseudomonadati</taxon>
        <taxon>Pseudomonadota</taxon>
        <taxon>Alphaproteobacteria</taxon>
        <taxon>Sphingomonadales</taxon>
        <taxon>Sphingomonadaceae</taxon>
        <taxon>Sphingomonas</taxon>
    </lineage>
</organism>
<sequence>MHDRIVGDRIAERDMQMRRSLTAMLLLAGCSPSAPEPAPPRLPVPIRGSAAMTLVRGDALEKLVRGSVQTRAAVGSGAPPVERFAAVGDTYTLSYDRPDTVGRYRITPDRVCLRFAGDRSIFCRFYLIDAKGGTWMAEDDRDYPLHIAAVTFARGDGPIARPRDAITPPSPDRR</sequence>
<protein>
    <recommendedName>
        <fullName evidence="3">Lipoprotein</fullName>
    </recommendedName>
</protein>
<dbReference type="Proteomes" id="UP001500238">
    <property type="component" value="Unassembled WGS sequence"/>
</dbReference>
<gene>
    <name evidence="1" type="ORF">GCM10009102_13770</name>
</gene>
<evidence type="ECO:0000313" key="1">
    <source>
        <dbReference type="EMBL" id="GAA0665320.1"/>
    </source>
</evidence>
<comment type="caution">
    <text evidence="1">The sequence shown here is derived from an EMBL/GenBank/DDBJ whole genome shotgun (WGS) entry which is preliminary data.</text>
</comment>
<evidence type="ECO:0008006" key="3">
    <source>
        <dbReference type="Google" id="ProtNLM"/>
    </source>
</evidence>